<accession>A0A4R5KZ05</accession>
<dbReference type="RefSeq" id="WP_133225020.1">
    <property type="nucleotide sequence ID" value="NZ_SMRT01000001.1"/>
</dbReference>
<evidence type="ECO:0000256" key="3">
    <source>
        <dbReference type="ARBA" id="ARBA00022692"/>
    </source>
</evidence>
<feature type="transmembrane region" description="Helical" evidence="6">
    <location>
        <begin position="156"/>
        <end position="175"/>
    </location>
</feature>
<name>A0A4R5KZ05_9BACL</name>
<protein>
    <submittedName>
        <fullName evidence="7">Uncharacterized protein</fullName>
    </submittedName>
</protein>
<keyword evidence="8" id="KW-1185">Reference proteome</keyword>
<comment type="subcellular location">
    <subcellularLocation>
        <location evidence="1">Cell membrane</location>
        <topology evidence="1">Multi-pass membrane protein</topology>
    </subcellularLocation>
</comment>
<dbReference type="Proteomes" id="UP000295636">
    <property type="component" value="Unassembled WGS sequence"/>
</dbReference>
<feature type="transmembrane region" description="Helical" evidence="6">
    <location>
        <begin position="366"/>
        <end position="388"/>
    </location>
</feature>
<comment type="caution">
    <text evidence="7">The sequence shown here is derived from an EMBL/GenBank/DDBJ whole genome shotgun (WGS) entry which is preliminary data.</text>
</comment>
<keyword evidence="4 6" id="KW-1133">Transmembrane helix</keyword>
<dbReference type="EMBL" id="SMRT01000001">
    <property type="protein sequence ID" value="TDG00311.1"/>
    <property type="molecule type" value="Genomic_DNA"/>
</dbReference>
<dbReference type="AlphaFoldDB" id="A0A4R5KZ05"/>
<keyword evidence="3 6" id="KW-0812">Transmembrane</keyword>
<feature type="transmembrane region" description="Helical" evidence="6">
    <location>
        <begin position="223"/>
        <end position="240"/>
    </location>
</feature>
<feature type="transmembrane region" description="Helical" evidence="6">
    <location>
        <begin position="246"/>
        <end position="272"/>
    </location>
</feature>
<feature type="transmembrane region" description="Helical" evidence="6">
    <location>
        <begin position="128"/>
        <end position="149"/>
    </location>
</feature>
<feature type="transmembrane region" description="Helical" evidence="6">
    <location>
        <begin position="90"/>
        <end position="116"/>
    </location>
</feature>
<dbReference type="InterPro" id="IPR050833">
    <property type="entry name" value="Poly_Biosynth_Transport"/>
</dbReference>
<feature type="transmembrane region" description="Helical" evidence="6">
    <location>
        <begin position="299"/>
        <end position="322"/>
    </location>
</feature>
<reference evidence="7 8" key="1">
    <citation type="submission" date="2019-03" db="EMBL/GenBank/DDBJ databases">
        <title>This is whole genome sequence of Paenibacillus sp MS74 strain.</title>
        <authorList>
            <person name="Trinh H.N."/>
        </authorList>
    </citation>
    <scope>NUCLEOTIDE SEQUENCE [LARGE SCALE GENOMIC DNA]</scope>
    <source>
        <strain evidence="7 8">MS74</strain>
    </source>
</reference>
<feature type="transmembrane region" description="Helical" evidence="6">
    <location>
        <begin position="181"/>
        <end position="203"/>
    </location>
</feature>
<feature type="transmembrane region" description="Helical" evidence="6">
    <location>
        <begin position="20"/>
        <end position="39"/>
    </location>
</feature>
<dbReference type="PANTHER" id="PTHR30250">
    <property type="entry name" value="PST FAMILY PREDICTED COLANIC ACID TRANSPORTER"/>
    <property type="match status" value="1"/>
</dbReference>
<organism evidence="7 8">
    <name type="scientific">Paenibacillus piri</name>
    <dbReference type="NCBI Taxonomy" id="2547395"/>
    <lineage>
        <taxon>Bacteria</taxon>
        <taxon>Bacillati</taxon>
        <taxon>Bacillota</taxon>
        <taxon>Bacilli</taxon>
        <taxon>Bacillales</taxon>
        <taxon>Paenibacillaceae</taxon>
        <taxon>Paenibacillus</taxon>
    </lineage>
</organism>
<feature type="transmembrane region" description="Helical" evidence="6">
    <location>
        <begin position="51"/>
        <end position="78"/>
    </location>
</feature>
<keyword evidence="2" id="KW-1003">Cell membrane</keyword>
<evidence type="ECO:0000256" key="5">
    <source>
        <dbReference type="ARBA" id="ARBA00023136"/>
    </source>
</evidence>
<evidence type="ECO:0000313" key="8">
    <source>
        <dbReference type="Proteomes" id="UP000295636"/>
    </source>
</evidence>
<sequence>MVVHNGETGLRNSSFVMQTIQTMISMFGVLAINVVSAIILSRGLSPDDRGIYLGITVWSGFILGLCDVGIFIAAIYLWGKSKESERKDVFTTLLVWASITGAVTVIIVMLLAGWMIKGHLGPGELTAAYIYYAVSFGGPLTSMISGVLAAEQRFALMNFCRVGVPTVLTALWAAYFFFGELSIGLCLITSAAISLINVIPYLWQVRGYLKSLGRFRMPLFKKGIWYGLRSHGGSVINVLGGSGTQILLFSLTPAALALFQTAVSATAILWAIPKAIGFTSLPNLVKEDRAQLHAKVCRFFRMTALSIALGAALLGLAEPYLIPFLFGQSYLPAVMPALLLLPSALFGGLADLLGNALNSTGRTLHNTVATAVYVGVTLGTMSLTIGVWGMNAAAVATLAGYFMAFLIRLVWYNVTIQRMSFMQMMPGYPDVQELVHYGLGMIGKLVRRRANSAHEA</sequence>
<proteinExistence type="predicted"/>
<evidence type="ECO:0000256" key="2">
    <source>
        <dbReference type="ARBA" id="ARBA00022475"/>
    </source>
</evidence>
<evidence type="ECO:0000256" key="6">
    <source>
        <dbReference type="SAM" id="Phobius"/>
    </source>
</evidence>
<keyword evidence="5 6" id="KW-0472">Membrane</keyword>
<dbReference type="PANTHER" id="PTHR30250:SF11">
    <property type="entry name" value="O-ANTIGEN TRANSPORTER-RELATED"/>
    <property type="match status" value="1"/>
</dbReference>
<evidence type="ECO:0000256" key="4">
    <source>
        <dbReference type="ARBA" id="ARBA00022989"/>
    </source>
</evidence>
<feature type="transmembrane region" description="Helical" evidence="6">
    <location>
        <begin position="394"/>
        <end position="414"/>
    </location>
</feature>
<gene>
    <name evidence="7" type="ORF">E1757_01310</name>
</gene>
<dbReference type="GO" id="GO:0005886">
    <property type="term" value="C:plasma membrane"/>
    <property type="evidence" value="ECO:0007669"/>
    <property type="project" value="UniProtKB-SubCell"/>
</dbReference>
<feature type="transmembrane region" description="Helical" evidence="6">
    <location>
        <begin position="334"/>
        <end position="354"/>
    </location>
</feature>
<evidence type="ECO:0000313" key="7">
    <source>
        <dbReference type="EMBL" id="TDG00311.1"/>
    </source>
</evidence>
<evidence type="ECO:0000256" key="1">
    <source>
        <dbReference type="ARBA" id="ARBA00004651"/>
    </source>
</evidence>
<dbReference type="OrthoDB" id="8482265at2"/>